<dbReference type="Proteomes" id="UP001595824">
    <property type="component" value="Unassembled WGS sequence"/>
</dbReference>
<evidence type="ECO:0000313" key="1">
    <source>
        <dbReference type="EMBL" id="MFC4329950.1"/>
    </source>
</evidence>
<accession>A0ABV8TGZ2</accession>
<evidence type="ECO:0000313" key="2">
    <source>
        <dbReference type="Proteomes" id="UP001595824"/>
    </source>
</evidence>
<comment type="caution">
    <text evidence="1">The sequence shown here is derived from an EMBL/GenBank/DDBJ whole genome shotgun (WGS) entry which is preliminary data.</text>
</comment>
<proteinExistence type="predicted"/>
<organism evidence="1 2">
    <name type="scientific">Streptomyces andamanensis</name>
    <dbReference type="NCBI Taxonomy" id="1565035"/>
    <lineage>
        <taxon>Bacteria</taxon>
        <taxon>Bacillati</taxon>
        <taxon>Actinomycetota</taxon>
        <taxon>Actinomycetes</taxon>
        <taxon>Kitasatosporales</taxon>
        <taxon>Streptomycetaceae</taxon>
        <taxon>Streptomyces</taxon>
    </lineage>
</organism>
<name>A0ABV8TGZ2_9ACTN</name>
<keyword evidence="2" id="KW-1185">Reference proteome</keyword>
<reference evidence="2" key="1">
    <citation type="journal article" date="2019" name="Int. J. Syst. Evol. Microbiol.">
        <title>The Global Catalogue of Microorganisms (GCM) 10K type strain sequencing project: providing services to taxonomists for standard genome sequencing and annotation.</title>
        <authorList>
            <consortium name="The Broad Institute Genomics Platform"/>
            <consortium name="The Broad Institute Genome Sequencing Center for Infectious Disease"/>
            <person name="Wu L."/>
            <person name="Ma J."/>
        </authorList>
    </citation>
    <scope>NUCLEOTIDE SEQUENCE [LARGE SCALE GENOMIC DNA]</scope>
    <source>
        <strain evidence="2">PCU 347</strain>
    </source>
</reference>
<protein>
    <submittedName>
        <fullName evidence="1">Uncharacterized protein</fullName>
    </submittedName>
</protein>
<gene>
    <name evidence="1" type="ORF">ACFPC0_19585</name>
</gene>
<sequence length="54" mass="5692">MQGSFAVEALGSVGASLGLNVQVNYNRTSSTSRTISWNFRVSAPSAASGDWCPR</sequence>
<dbReference type="RefSeq" id="WP_381740719.1">
    <property type="nucleotide sequence ID" value="NZ_JBHSDP010000020.1"/>
</dbReference>
<dbReference type="EMBL" id="JBHSDP010000020">
    <property type="protein sequence ID" value="MFC4329950.1"/>
    <property type="molecule type" value="Genomic_DNA"/>
</dbReference>